<comment type="caution">
    <text evidence="12">The sequence shown here is derived from an EMBL/GenBank/DDBJ whole genome shotgun (WGS) entry which is preliminary data.</text>
</comment>
<dbReference type="CDD" id="cd01065">
    <property type="entry name" value="NAD_bind_Shikimate_DH"/>
    <property type="match status" value="1"/>
</dbReference>
<feature type="domain" description="Shikimate dehydrogenase substrate binding N-terminal" evidence="10">
    <location>
        <begin position="5"/>
        <end position="87"/>
    </location>
</feature>
<dbReference type="InterPro" id="IPR013708">
    <property type="entry name" value="Shikimate_DH-bd_N"/>
</dbReference>
<dbReference type="InterPro" id="IPR022893">
    <property type="entry name" value="Shikimate_DH_fam"/>
</dbReference>
<proteinExistence type="inferred from homology"/>
<feature type="binding site" evidence="8">
    <location>
        <position position="241"/>
    </location>
    <ligand>
        <name>NADP(+)</name>
        <dbReference type="ChEBI" id="CHEBI:58349"/>
    </ligand>
</feature>
<dbReference type="EC" id="1.1.1.25" evidence="2 8"/>
<evidence type="ECO:0000256" key="3">
    <source>
        <dbReference type="ARBA" id="ARBA00022605"/>
    </source>
</evidence>
<dbReference type="InterPro" id="IPR046346">
    <property type="entry name" value="Aminoacid_DH-like_N_sf"/>
</dbReference>
<dbReference type="PANTHER" id="PTHR21089:SF1">
    <property type="entry name" value="BIFUNCTIONAL 3-DEHYDROQUINATE DEHYDRATASE_SHIKIMATE DEHYDROGENASE, CHLOROPLASTIC"/>
    <property type="match status" value="1"/>
</dbReference>
<evidence type="ECO:0000256" key="5">
    <source>
        <dbReference type="ARBA" id="ARBA00023002"/>
    </source>
</evidence>
<comment type="pathway">
    <text evidence="1 8">Metabolic intermediate biosynthesis; chorismate biosynthesis; chorismate from D-erythrose 4-phosphate and phosphoenolpyruvate: step 4/7.</text>
</comment>
<feature type="binding site" evidence="8">
    <location>
        <position position="218"/>
    </location>
    <ligand>
        <name>NADP(+)</name>
        <dbReference type="ChEBI" id="CHEBI:58349"/>
    </ligand>
</feature>
<dbReference type="InterPro" id="IPR011342">
    <property type="entry name" value="Shikimate_DH"/>
</dbReference>
<dbReference type="HAMAP" id="MF_00222">
    <property type="entry name" value="Shikimate_DH_AroE"/>
    <property type="match status" value="1"/>
</dbReference>
<dbReference type="InterPro" id="IPR041121">
    <property type="entry name" value="SDH_C"/>
</dbReference>
<evidence type="ECO:0000256" key="1">
    <source>
        <dbReference type="ARBA" id="ARBA00004871"/>
    </source>
</evidence>
<dbReference type="Proteomes" id="UP001501734">
    <property type="component" value="Unassembled WGS sequence"/>
</dbReference>
<feature type="active site" description="Proton acceptor" evidence="8">
    <location>
        <position position="64"/>
    </location>
</feature>
<evidence type="ECO:0000256" key="2">
    <source>
        <dbReference type="ARBA" id="ARBA00012962"/>
    </source>
</evidence>
<feature type="binding site" evidence="8">
    <location>
        <position position="220"/>
    </location>
    <ligand>
        <name>shikimate</name>
        <dbReference type="ChEBI" id="CHEBI:36208"/>
    </ligand>
</feature>
<gene>
    <name evidence="8 12" type="primary">aroE</name>
    <name evidence="12" type="ORF">GCM10022410_19020</name>
</gene>
<evidence type="ECO:0000259" key="10">
    <source>
        <dbReference type="Pfam" id="PF08501"/>
    </source>
</evidence>
<feature type="binding site" evidence="8">
    <location>
        <begin position="150"/>
        <end position="155"/>
    </location>
    <ligand>
        <name>NADP(+)</name>
        <dbReference type="ChEBI" id="CHEBI:58349"/>
    </ligand>
</feature>
<feature type="binding site" evidence="8">
    <location>
        <begin position="13"/>
        <end position="15"/>
    </location>
    <ligand>
        <name>shikimate</name>
        <dbReference type="ChEBI" id="CHEBI:36208"/>
    </ligand>
</feature>
<comment type="catalytic activity">
    <reaction evidence="7 8">
        <text>shikimate + NADP(+) = 3-dehydroshikimate + NADPH + H(+)</text>
        <dbReference type="Rhea" id="RHEA:17737"/>
        <dbReference type="ChEBI" id="CHEBI:15378"/>
        <dbReference type="ChEBI" id="CHEBI:16630"/>
        <dbReference type="ChEBI" id="CHEBI:36208"/>
        <dbReference type="ChEBI" id="CHEBI:57783"/>
        <dbReference type="ChEBI" id="CHEBI:58349"/>
        <dbReference type="EC" id="1.1.1.25"/>
    </reaction>
</comment>
<dbReference type="SUPFAM" id="SSF51735">
    <property type="entry name" value="NAD(P)-binding Rossmann-fold domains"/>
    <property type="match status" value="1"/>
</dbReference>
<evidence type="ECO:0000256" key="6">
    <source>
        <dbReference type="ARBA" id="ARBA00023141"/>
    </source>
</evidence>
<keyword evidence="3 8" id="KW-0028">Amino-acid biosynthesis</keyword>
<dbReference type="SUPFAM" id="SSF53223">
    <property type="entry name" value="Aminoacid dehydrogenase-like, N-terminal domain"/>
    <property type="match status" value="1"/>
</dbReference>
<keyword evidence="13" id="KW-1185">Reference proteome</keyword>
<comment type="subunit">
    <text evidence="8">Homodimer.</text>
</comment>
<evidence type="ECO:0000313" key="12">
    <source>
        <dbReference type="EMBL" id="GAA4074001.1"/>
    </source>
</evidence>
<dbReference type="NCBIfam" id="TIGR00507">
    <property type="entry name" value="aroE"/>
    <property type="match status" value="1"/>
</dbReference>
<dbReference type="Gene3D" id="3.40.50.10860">
    <property type="entry name" value="Leucine Dehydrogenase, chain A, domain 1"/>
    <property type="match status" value="1"/>
</dbReference>
<dbReference type="InterPro" id="IPR006151">
    <property type="entry name" value="Shikm_DH/Glu-tRNA_Rdtase"/>
</dbReference>
<dbReference type="Gene3D" id="3.40.50.720">
    <property type="entry name" value="NAD(P)-binding Rossmann-like Domain"/>
    <property type="match status" value="1"/>
</dbReference>
<feature type="binding site" evidence="8">
    <location>
        <position position="85"/>
    </location>
    <ligand>
        <name>shikimate</name>
        <dbReference type="ChEBI" id="CHEBI:36208"/>
    </ligand>
</feature>
<dbReference type="Pfam" id="PF18317">
    <property type="entry name" value="SDH_C"/>
    <property type="match status" value="1"/>
</dbReference>
<feature type="domain" description="SDH C-terminal" evidence="11">
    <location>
        <begin position="241"/>
        <end position="265"/>
    </location>
</feature>
<evidence type="ECO:0000256" key="8">
    <source>
        <dbReference type="HAMAP-Rule" id="MF_00222"/>
    </source>
</evidence>
<dbReference type="EMBL" id="BAABDL010000104">
    <property type="protein sequence ID" value="GAA4074001.1"/>
    <property type="molecule type" value="Genomic_DNA"/>
</dbReference>
<comment type="similarity">
    <text evidence="8">Belongs to the shikimate dehydrogenase family.</text>
</comment>
<feature type="binding site" evidence="8">
    <location>
        <position position="60"/>
    </location>
    <ligand>
        <name>shikimate</name>
        <dbReference type="ChEBI" id="CHEBI:36208"/>
    </ligand>
</feature>
<evidence type="ECO:0000256" key="4">
    <source>
        <dbReference type="ARBA" id="ARBA00022857"/>
    </source>
</evidence>
<comment type="function">
    <text evidence="8">Involved in the biosynthesis of the chorismate, which leads to the biosynthesis of aromatic amino acids. Catalyzes the reversible NADPH linked reduction of 3-dehydroshikimate (DHSA) to yield shikimate (SA).</text>
</comment>
<feature type="domain" description="Quinate/shikimate 5-dehydrogenase/glutamyl-tRNA reductase" evidence="9">
    <location>
        <begin position="119"/>
        <end position="193"/>
    </location>
</feature>
<name>A0ABP7VT88_9BACI</name>
<comment type="caution">
    <text evidence="8">Lacks conserved residue(s) required for the propagation of feature annotation.</text>
</comment>
<dbReference type="InterPro" id="IPR036291">
    <property type="entry name" value="NAD(P)-bd_dom_sf"/>
</dbReference>
<feature type="binding site" evidence="8">
    <location>
        <position position="100"/>
    </location>
    <ligand>
        <name>shikimate</name>
        <dbReference type="ChEBI" id="CHEBI:36208"/>
    </ligand>
</feature>
<feature type="binding site" evidence="8">
    <location>
        <begin position="126"/>
        <end position="130"/>
    </location>
    <ligand>
        <name>NADP(+)</name>
        <dbReference type="ChEBI" id="CHEBI:58349"/>
    </ligand>
</feature>
<keyword evidence="4 8" id="KW-0521">NADP</keyword>
<dbReference type="Pfam" id="PF08501">
    <property type="entry name" value="Shikimate_dh_N"/>
    <property type="match status" value="1"/>
</dbReference>
<sequence length="273" mass="30571">MKLGLIGFPVQHSKSPWIHQHFLDQLGLTGRYHLIEIEPDQFVAEINRLKTSDLTGFNITIPYKEKIIPFLDGMSPEAEAIGAVNTVVCQNQKWYGHNTDGLGLITALKVQFPDLFTGGKTVLLLGAGGASRGIYHALLQENFSEIMIANRTVERAQMLLKLNQTSIKGEAISFAEAEERLAEFDLVIQTTSVGMSPDSDSRVIDLDRLKKDTVVSDIVYQPFWTSLLKEAKAHGGRVHHGHEMLIYQAKLAFELWTQQSVDAKPLLERFNQD</sequence>
<dbReference type="PANTHER" id="PTHR21089">
    <property type="entry name" value="SHIKIMATE DEHYDROGENASE"/>
    <property type="match status" value="1"/>
</dbReference>
<evidence type="ECO:0000259" key="9">
    <source>
        <dbReference type="Pfam" id="PF01488"/>
    </source>
</evidence>
<evidence type="ECO:0000256" key="7">
    <source>
        <dbReference type="ARBA" id="ARBA00049442"/>
    </source>
</evidence>
<organism evidence="12 13">
    <name type="scientific">Amphibacillus indicireducens</name>
    <dbReference type="NCBI Taxonomy" id="1076330"/>
    <lineage>
        <taxon>Bacteria</taxon>
        <taxon>Bacillati</taxon>
        <taxon>Bacillota</taxon>
        <taxon>Bacilli</taxon>
        <taxon>Bacillales</taxon>
        <taxon>Bacillaceae</taxon>
        <taxon>Amphibacillus</taxon>
    </lineage>
</organism>
<keyword evidence="5 8" id="KW-0560">Oxidoreductase</keyword>
<dbReference type="Pfam" id="PF01488">
    <property type="entry name" value="Shikimate_DH"/>
    <property type="match status" value="1"/>
</dbReference>
<evidence type="ECO:0000313" key="13">
    <source>
        <dbReference type="Proteomes" id="UP001501734"/>
    </source>
</evidence>
<feature type="binding site" evidence="8">
    <location>
        <position position="248"/>
    </location>
    <ligand>
        <name>shikimate</name>
        <dbReference type="ChEBI" id="CHEBI:36208"/>
    </ligand>
</feature>
<protein>
    <recommendedName>
        <fullName evidence="2 8">Shikimate dehydrogenase (NADP(+))</fullName>
        <shortName evidence="8">SDH</shortName>
        <ecNumber evidence="2 8">1.1.1.25</ecNumber>
    </recommendedName>
</protein>
<reference evidence="13" key="1">
    <citation type="journal article" date="2019" name="Int. J. Syst. Evol. Microbiol.">
        <title>The Global Catalogue of Microorganisms (GCM) 10K type strain sequencing project: providing services to taxonomists for standard genome sequencing and annotation.</title>
        <authorList>
            <consortium name="The Broad Institute Genomics Platform"/>
            <consortium name="The Broad Institute Genome Sequencing Center for Infectious Disease"/>
            <person name="Wu L."/>
            <person name="Ma J."/>
        </authorList>
    </citation>
    <scope>NUCLEOTIDE SEQUENCE [LARGE SCALE GENOMIC DNA]</scope>
    <source>
        <strain evidence="13">JCM 17250</strain>
    </source>
</reference>
<evidence type="ECO:0000259" key="11">
    <source>
        <dbReference type="Pfam" id="PF18317"/>
    </source>
</evidence>
<keyword evidence="6 8" id="KW-0057">Aromatic amino acid biosynthesis</keyword>
<accession>A0ABP7VT88</accession>